<sequence length="139" mass="14821">MASRVGGAMQGRRRCSDGVSCRGHKSVKIFLIILAVAVIMGSGNGRVDVVSGKGCSRLFSSSFRALQPLEPMSSVSSSPHIRSNAPFAGLVICVTGLSKEARNQVMEATERLGGQYSPNLHPQCTHLVVQISFPLSETY</sequence>
<dbReference type="Pfam" id="PF12738">
    <property type="entry name" value="PTCB-BRCT"/>
    <property type="match status" value="1"/>
</dbReference>
<dbReference type="SUPFAM" id="SSF52113">
    <property type="entry name" value="BRCT domain"/>
    <property type="match status" value="1"/>
</dbReference>
<dbReference type="PANTHER" id="PTHR47576:SF2">
    <property type="entry name" value="BRCT DOMAIN DNA REPAIR PROTEIN-RELATED"/>
    <property type="match status" value="1"/>
</dbReference>
<dbReference type="Gene3D" id="3.40.50.10190">
    <property type="entry name" value="BRCT domain"/>
    <property type="match status" value="1"/>
</dbReference>
<dbReference type="PANTHER" id="PTHR47576">
    <property type="entry name" value="BRCT DOMAIN DNA REPAIR PROTEIN-RELATED"/>
    <property type="match status" value="1"/>
</dbReference>
<comment type="caution">
    <text evidence="2">The sequence shown here is derived from an EMBL/GenBank/DDBJ whole genome shotgun (WGS) entry which is preliminary data.</text>
</comment>
<gene>
    <name evidence="2" type="ORF">Ahy_B10g104690</name>
</gene>
<feature type="domain" description="BRCT" evidence="1">
    <location>
        <begin position="82"/>
        <end position="139"/>
    </location>
</feature>
<proteinExistence type="predicted"/>
<dbReference type="AlphaFoldDB" id="A0A444X6J9"/>
<dbReference type="InterPro" id="IPR001357">
    <property type="entry name" value="BRCT_dom"/>
</dbReference>
<dbReference type="CDD" id="cd17731">
    <property type="entry name" value="BRCT_TopBP1_rpt2_like"/>
    <property type="match status" value="1"/>
</dbReference>
<dbReference type="Proteomes" id="UP000289738">
    <property type="component" value="Chromosome B10"/>
</dbReference>
<evidence type="ECO:0000259" key="1">
    <source>
        <dbReference type="PROSITE" id="PS50172"/>
    </source>
</evidence>
<keyword evidence="3" id="KW-1185">Reference proteome</keyword>
<evidence type="ECO:0000313" key="2">
    <source>
        <dbReference type="EMBL" id="RYQ85193.1"/>
    </source>
</evidence>
<accession>A0A444X6J9</accession>
<name>A0A444X6J9_ARAHY</name>
<dbReference type="PROSITE" id="PS50172">
    <property type="entry name" value="BRCT"/>
    <property type="match status" value="1"/>
</dbReference>
<protein>
    <recommendedName>
        <fullName evidence="1">BRCT domain-containing protein</fullName>
    </recommendedName>
</protein>
<dbReference type="InterPro" id="IPR059215">
    <property type="entry name" value="BRCT2_TopBP1-like"/>
</dbReference>
<evidence type="ECO:0000313" key="3">
    <source>
        <dbReference type="Proteomes" id="UP000289738"/>
    </source>
</evidence>
<dbReference type="EMBL" id="SDMP01000020">
    <property type="protein sequence ID" value="RYQ85193.1"/>
    <property type="molecule type" value="Genomic_DNA"/>
</dbReference>
<reference evidence="2 3" key="1">
    <citation type="submission" date="2019-01" db="EMBL/GenBank/DDBJ databases">
        <title>Sequencing of cultivated peanut Arachis hypogaea provides insights into genome evolution and oil improvement.</title>
        <authorList>
            <person name="Chen X."/>
        </authorList>
    </citation>
    <scope>NUCLEOTIDE SEQUENCE [LARGE SCALE GENOMIC DNA]</scope>
    <source>
        <strain evidence="3">cv. Fuhuasheng</strain>
        <tissue evidence="2">Leaves</tissue>
    </source>
</reference>
<dbReference type="InterPro" id="IPR036420">
    <property type="entry name" value="BRCT_dom_sf"/>
</dbReference>
<organism evidence="2 3">
    <name type="scientific">Arachis hypogaea</name>
    <name type="common">Peanut</name>
    <dbReference type="NCBI Taxonomy" id="3818"/>
    <lineage>
        <taxon>Eukaryota</taxon>
        <taxon>Viridiplantae</taxon>
        <taxon>Streptophyta</taxon>
        <taxon>Embryophyta</taxon>
        <taxon>Tracheophyta</taxon>
        <taxon>Spermatophyta</taxon>
        <taxon>Magnoliopsida</taxon>
        <taxon>eudicotyledons</taxon>
        <taxon>Gunneridae</taxon>
        <taxon>Pentapetalae</taxon>
        <taxon>rosids</taxon>
        <taxon>fabids</taxon>
        <taxon>Fabales</taxon>
        <taxon>Fabaceae</taxon>
        <taxon>Papilionoideae</taxon>
        <taxon>50 kb inversion clade</taxon>
        <taxon>dalbergioids sensu lato</taxon>
        <taxon>Dalbergieae</taxon>
        <taxon>Pterocarpus clade</taxon>
        <taxon>Arachis</taxon>
    </lineage>
</organism>